<dbReference type="EMBL" id="KV784354">
    <property type="protein sequence ID" value="OEU21059.1"/>
    <property type="molecule type" value="Genomic_DNA"/>
</dbReference>
<feature type="domain" description="Sulfotransferase" evidence="2">
    <location>
        <begin position="65"/>
        <end position="253"/>
    </location>
</feature>
<dbReference type="OrthoDB" id="47602at2759"/>
<dbReference type="InterPro" id="IPR052654">
    <property type="entry name" value="CS_Sulfotransferase"/>
</dbReference>
<dbReference type="GO" id="GO:0050659">
    <property type="term" value="F:N-acetylgalactosamine 4-sulfate 6-O-sulfotransferase activity"/>
    <property type="evidence" value="ECO:0007669"/>
    <property type="project" value="TreeGrafter"/>
</dbReference>
<dbReference type="Gene3D" id="3.40.50.300">
    <property type="entry name" value="P-loop containing nucleotide triphosphate hydrolases"/>
    <property type="match status" value="1"/>
</dbReference>
<evidence type="ECO:0000259" key="2">
    <source>
        <dbReference type="Pfam" id="PF00685"/>
    </source>
</evidence>
<dbReference type="InterPro" id="IPR027417">
    <property type="entry name" value="P-loop_NTPase"/>
</dbReference>
<dbReference type="KEGG" id="fcy:FRACYDRAFT_267849"/>
<dbReference type="GO" id="GO:0019319">
    <property type="term" value="P:hexose biosynthetic process"/>
    <property type="evidence" value="ECO:0007669"/>
    <property type="project" value="TreeGrafter"/>
</dbReference>
<evidence type="ECO:0000313" key="3">
    <source>
        <dbReference type="EMBL" id="OEU21059.1"/>
    </source>
</evidence>
<dbReference type="Proteomes" id="UP000095751">
    <property type="component" value="Unassembled WGS sequence"/>
</dbReference>
<dbReference type="PANTHER" id="PTHR15723">
    <property type="entry name" value="CARBOHYDRATE SULFOTRANSFERASE 15"/>
    <property type="match status" value="1"/>
</dbReference>
<gene>
    <name evidence="3" type="ORF">FRACYDRAFT_267849</name>
</gene>
<protein>
    <recommendedName>
        <fullName evidence="2">Sulfotransferase domain-containing protein</fullName>
    </recommendedName>
</protein>
<proteinExistence type="predicted"/>
<evidence type="ECO:0000256" key="1">
    <source>
        <dbReference type="SAM" id="MobiDB-lite"/>
    </source>
</evidence>
<feature type="region of interest" description="Disordered" evidence="1">
    <location>
        <begin position="16"/>
        <end position="39"/>
    </location>
</feature>
<dbReference type="InterPro" id="IPR000863">
    <property type="entry name" value="Sulfotransferase_dom"/>
</dbReference>
<dbReference type="AlphaFoldDB" id="A0A1E7FSC0"/>
<name>A0A1E7FSC0_9STRA</name>
<organism evidence="3 4">
    <name type="scientific">Fragilariopsis cylindrus CCMP1102</name>
    <dbReference type="NCBI Taxonomy" id="635003"/>
    <lineage>
        <taxon>Eukaryota</taxon>
        <taxon>Sar</taxon>
        <taxon>Stramenopiles</taxon>
        <taxon>Ochrophyta</taxon>
        <taxon>Bacillariophyta</taxon>
        <taxon>Bacillariophyceae</taxon>
        <taxon>Bacillariophycidae</taxon>
        <taxon>Bacillariales</taxon>
        <taxon>Bacillariaceae</taxon>
        <taxon>Fragilariopsis</taxon>
    </lineage>
</organism>
<dbReference type="SUPFAM" id="SSF52540">
    <property type="entry name" value="P-loop containing nucleoside triphosphate hydrolases"/>
    <property type="match status" value="1"/>
</dbReference>
<evidence type="ECO:0000313" key="4">
    <source>
        <dbReference type="Proteomes" id="UP000095751"/>
    </source>
</evidence>
<keyword evidence="4" id="KW-1185">Reference proteome</keyword>
<reference evidence="3 4" key="1">
    <citation type="submission" date="2016-09" db="EMBL/GenBank/DDBJ databases">
        <title>Extensive genetic diversity and differential bi-allelic expression allows diatom success in the polar Southern Ocean.</title>
        <authorList>
            <consortium name="DOE Joint Genome Institute"/>
            <person name="Mock T."/>
            <person name="Otillar R.P."/>
            <person name="Strauss J."/>
            <person name="Dupont C."/>
            <person name="Frickenhaus S."/>
            <person name="Maumus F."/>
            <person name="Mcmullan M."/>
            <person name="Sanges R."/>
            <person name="Schmutz J."/>
            <person name="Toseland A."/>
            <person name="Valas R."/>
            <person name="Veluchamy A."/>
            <person name="Ward B.J."/>
            <person name="Allen A."/>
            <person name="Barry K."/>
            <person name="Falciatore A."/>
            <person name="Ferrante M."/>
            <person name="Fortunato A.E."/>
            <person name="Gloeckner G."/>
            <person name="Gruber A."/>
            <person name="Hipkin R."/>
            <person name="Janech M."/>
            <person name="Kroth P."/>
            <person name="Leese F."/>
            <person name="Lindquist E."/>
            <person name="Lyon B.R."/>
            <person name="Martin J."/>
            <person name="Mayer C."/>
            <person name="Parker M."/>
            <person name="Quesneville H."/>
            <person name="Raymond J."/>
            <person name="Uhlig C."/>
            <person name="Valentin K.U."/>
            <person name="Worden A.Z."/>
            <person name="Armbrust E.V."/>
            <person name="Bowler C."/>
            <person name="Green B."/>
            <person name="Moulton V."/>
            <person name="Van Oosterhout C."/>
            <person name="Grigoriev I."/>
        </authorList>
    </citation>
    <scope>NUCLEOTIDE SEQUENCE [LARGE SCALE GENOMIC DNA]</scope>
    <source>
        <strain evidence="3 4">CCMP1102</strain>
    </source>
</reference>
<accession>A0A1E7FSC0</accession>
<dbReference type="Pfam" id="PF00685">
    <property type="entry name" value="Sulfotransfer_1"/>
    <property type="match status" value="1"/>
</dbReference>
<dbReference type="InParanoid" id="A0A1E7FSC0"/>
<sequence>MYAQVYSKSTLREKVVNDKESKDMTGGNGEDSNDDNKNNHVAMDVSPGLIFYAHKTAHSILCTVPWVKVVIVLRNPIDRLYQQWSYSTTNLGLRLPLEDWMAQEMKLLHTVGLIGAVNNNKIKNNNNNKDDKESVLTVVSEKEAWDKYQSVRNVAGAIGRSLYVLQLEEWINAYIAAGKNPSDFITILTTENIEDQPQKEYNKLIQFLHLAPIVDNNDDKNNIASTLLEKSFNKTKNNVNNNDLTPPMKEETRSMLRHFFQPYNQRLTKLLRSNGFEGNWDERWK</sequence>
<dbReference type="PANTHER" id="PTHR15723:SF0">
    <property type="entry name" value="CARBOHYDRATE SULFOTRANSFERASE 15"/>
    <property type="match status" value="1"/>
</dbReference>